<evidence type="ECO:0000313" key="2">
    <source>
        <dbReference type="Proteomes" id="UP000745859"/>
    </source>
</evidence>
<dbReference type="Proteomes" id="UP000745859">
    <property type="component" value="Unassembled WGS sequence"/>
</dbReference>
<organism evidence="1 2">
    <name type="scientific">Wenyingzhuangia heitensis</name>
    <dbReference type="NCBI Taxonomy" id="1487859"/>
    <lineage>
        <taxon>Bacteria</taxon>
        <taxon>Pseudomonadati</taxon>
        <taxon>Bacteroidota</taxon>
        <taxon>Flavobacteriia</taxon>
        <taxon>Flavobacteriales</taxon>
        <taxon>Flavobacteriaceae</taxon>
        <taxon>Wenyingzhuangia</taxon>
    </lineage>
</organism>
<dbReference type="RefSeq" id="WP_167191135.1">
    <property type="nucleotide sequence ID" value="NZ_JAASQL010000023.1"/>
</dbReference>
<dbReference type="EMBL" id="JAASQL010000023">
    <property type="protein sequence ID" value="NIJ46650.1"/>
    <property type="molecule type" value="Genomic_DNA"/>
</dbReference>
<gene>
    <name evidence="1" type="ORF">FHR24_003145</name>
</gene>
<reference evidence="1 2" key="1">
    <citation type="submission" date="2020-03" db="EMBL/GenBank/DDBJ databases">
        <title>Genomic Encyclopedia of Type Strains, Phase IV (KMG-IV): sequencing the most valuable type-strain genomes for metagenomic binning, comparative biology and taxonomic classification.</title>
        <authorList>
            <person name="Goeker M."/>
        </authorList>
    </citation>
    <scope>NUCLEOTIDE SEQUENCE [LARGE SCALE GENOMIC DNA]</scope>
    <source>
        <strain evidence="1 2">DSM 101599</strain>
    </source>
</reference>
<protein>
    <recommendedName>
        <fullName evidence="3">RiboL-PSP-HEPN domain-containing protein</fullName>
    </recommendedName>
</protein>
<sequence length="182" mass="21329">MKKIPEDLLIMLDFDKSRDKSSYEERVGLPDELSAVMGRITMNFQYLEDCIDHIITEIFLGLDSEIGIIITAELSFKNKVNLFASLYYKLSSKRKFNLTEDLELEHFKYLVKALFKCEELRNQILHSNISMNWKTNQIERIKKTSKAKSGLKIIKETLNIPYLFDVSDFMNQIVVELEQSFN</sequence>
<proteinExistence type="predicted"/>
<keyword evidence="2" id="KW-1185">Reference proteome</keyword>
<comment type="caution">
    <text evidence="1">The sequence shown here is derived from an EMBL/GenBank/DDBJ whole genome shotgun (WGS) entry which is preliminary data.</text>
</comment>
<evidence type="ECO:0000313" key="1">
    <source>
        <dbReference type="EMBL" id="NIJ46650.1"/>
    </source>
</evidence>
<name>A0ABX0UCT4_9FLAO</name>
<evidence type="ECO:0008006" key="3">
    <source>
        <dbReference type="Google" id="ProtNLM"/>
    </source>
</evidence>
<accession>A0ABX0UCT4</accession>